<feature type="compositionally biased region" description="Low complexity" evidence="2">
    <location>
        <begin position="1043"/>
        <end position="1056"/>
    </location>
</feature>
<organism evidence="3 4">
    <name type="scientific">Ectocarpus siliculosus</name>
    <name type="common">Brown alga</name>
    <name type="synonym">Conferva siliculosa</name>
    <dbReference type="NCBI Taxonomy" id="2880"/>
    <lineage>
        <taxon>Eukaryota</taxon>
        <taxon>Sar</taxon>
        <taxon>Stramenopiles</taxon>
        <taxon>Ochrophyta</taxon>
        <taxon>PX clade</taxon>
        <taxon>Phaeophyceae</taxon>
        <taxon>Ectocarpales</taxon>
        <taxon>Ectocarpaceae</taxon>
        <taxon>Ectocarpus</taxon>
    </lineage>
</organism>
<dbReference type="PANTHER" id="PTHR24114">
    <property type="entry name" value="LEUCINE RICH REPEAT FAMILY PROTEIN"/>
    <property type="match status" value="1"/>
</dbReference>
<feature type="region of interest" description="Disordered" evidence="2">
    <location>
        <begin position="54"/>
        <end position="77"/>
    </location>
</feature>
<dbReference type="InParanoid" id="D7FM59"/>
<dbReference type="InterPro" id="IPR032675">
    <property type="entry name" value="LRR_dom_sf"/>
</dbReference>
<evidence type="ECO:0000313" key="4">
    <source>
        <dbReference type="Proteomes" id="UP000002630"/>
    </source>
</evidence>
<evidence type="ECO:0000256" key="2">
    <source>
        <dbReference type="SAM" id="MobiDB-lite"/>
    </source>
</evidence>
<gene>
    <name evidence="3" type="ORF">Esi_0164_0014</name>
</gene>
<protein>
    <submittedName>
        <fullName evidence="3">Hypothetical leucine rich repeat protein</fullName>
    </submittedName>
</protein>
<proteinExistence type="predicted"/>
<dbReference type="eggNOG" id="KOG4308">
    <property type="taxonomic scope" value="Eukaryota"/>
</dbReference>
<feature type="region of interest" description="Disordered" evidence="2">
    <location>
        <begin position="492"/>
        <end position="527"/>
    </location>
</feature>
<accession>D7FM59</accession>
<dbReference type="EMBL" id="FN648172">
    <property type="protein sequence ID" value="CBJ29882.1"/>
    <property type="molecule type" value="Genomic_DNA"/>
</dbReference>
<feature type="compositionally biased region" description="Low complexity" evidence="2">
    <location>
        <begin position="1160"/>
        <end position="1171"/>
    </location>
</feature>
<feature type="region of interest" description="Disordered" evidence="2">
    <location>
        <begin position="381"/>
        <end position="433"/>
    </location>
</feature>
<dbReference type="Proteomes" id="UP000002630">
    <property type="component" value="Linkage Group LG31"/>
</dbReference>
<feature type="region of interest" description="Disordered" evidence="2">
    <location>
        <begin position="677"/>
        <end position="702"/>
    </location>
</feature>
<feature type="compositionally biased region" description="Pro residues" evidence="2">
    <location>
        <begin position="416"/>
        <end position="430"/>
    </location>
</feature>
<dbReference type="EMBL" id="FN649756">
    <property type="protein sequence ID" value="CBJ29882.1"/>
    <property type="molecule type" value="Genomic_DNA"/>
</dbReference>
<dbReference type="SMART" id="SM00368">
    <property type="entry name" value="LRR_RI"/>
    <property type="match status" value="6"/>
</dbReference>
<evidence type="ECO:0000313" key="3">
    <source>
        <dbReference type="EMBL" id="CBJ29882.1"/>
    </source>
</evidence>
<dbReference type="InterPro" id="IPR052394">
    <property type="entry name" value="LRR-containing"/>
</dbReference>
<keyword evidence="4" id="KW-1185">Reference proteome</keyword>
<feature type="compositionally biased region" description="Basic residues" evidence="2">
    <location>
        <begin position="1010"/>
        <end position="1030"/>
    </location>
</feature>
<dbReference type="SUPFAM" id="SSF52047">
    <property type="entry name" value="RNI-like"/>
    <property type="match status" value="1"/>
</dbReference>
<evidence type="ECO:0000256" key="1">
    <source>
        <dbReference type="SAM" id="Coils"/>
    </source>
</evidence>
<dbReference type="STRING" id="2880.D7FM59"/>
<name>D7FM59_ECTSI</name>
<feature type="coiled-coil region" evidence="1">
    <location>
        <begin position="855"/>
        <end position="882"/>
    </location>
</feature>
<reference evidence="3 4" key="1">
    <citation type="journal article" date="2010" name="Nature">
        <title>The Ectocarpus genome and the independent evolution of multicellularity in brown algae.</title>
        <authorList>
            <person name="Cock J.M."/>
            <person name="Sterck L."/>
            <person name="Rouze P."/>
            <person name="Scornet D."/>
            <person name="Allen A.E."/>
            <person name="Amoutzias G."/>
            <person name="Anthouard V."/>
            <person name="Artiguenave F."/>
            <person name="Aury J.M."/>
            <person name="Badger J.H."/>
            <person name="Beszteri B."/>
            <person name="Billiau K."/>
            <person name="Bonnet E."/>
            <person name="Bothwell J.H."/>
            <person name="Bowler C."/>
            <person name="Boyen C."/>
            <person name="Brownlee C."/>
            <person name="Carrano C.J."/>
            <person name="Charrier B."/>
            <person name="Cho G.Y."/>
            <person name="Coelho S.M."/>
            <person name="Collen J."/>
            <person name="Corre E."/>
            <person name="Da Silva C."/>
            <person name="Delage L."/>
            <person name="Delaroque N."/>
            <person name="Dittami S.M."/>
            <person name="Doulbeau S."/>
            <person name="Elias M."/>
            <person name="Farnham G."/>
            <person name="Gachon C.M."/>
            <person name="Gschloessl B."/>
            <person name="Heesch S."/>
            <person name="Jabbari K."/>
            <person name="Jubin C."/>
            <person name="Kawai H."/>
            <person name="Kimura K."/>
            <person name="Kloareg B."/>
            <person name="Kupper F.C."/>
            <person name="Lang D."/>
            <person name="Le Bail A."/>
            <person name="Leblanc C."/>
            <person name="Lerouge P."/>
            <person name="Lohr M."/>
            <person name="Lopez P.J."/>
            <person name="Martens C."/>
            <person name="Maumus F."/>
            <person name="Michel G."/>
            <person name="Miranda-Saavedra D."/>
            <person name="Morales J."/>
            <person name="Moreau H."/>
            <person name="Motomura T."/>
            <person name="Nagasato C."/>
            <person name="Napoli C.A."/>
            <person name="Nelson D.R."/>
            <person name="Nyvall-Collen P."/>
            <person name="Peters A.F."/>
            <person name="Pommier C."/>
            <person name="Potin P."/>
            <person name="Poulain J."/>
            <person name="Quesneville H."/>
            <person name="Read B."/>
            <person name="Rensing S.A."/>
            <person name="Ritter A."/>
            <person name="Rousvoal S."/>
            <person name="Samanta M."/>
            <person name="Samson G."/>
            <person name="Schroeder D.C."/>
            <person name="Segurens B."/>
            <person name="Strittmatter M."/>
            <person name="Tonon T."/>
            <person name="Tregear J.W."/>
            <person name="Valentin K."/>
            <person name="von Dassow P."/>
            <person name="Yamagishi T."/>
            <person name="Van de Peer Y."/>
            <person name="Wincker P."/>
        </authorList>
    </citation>
    <scope>NUCLEOTIDE SEQUENCE [LARGE SCALE GENOMIC DNA]</scope>
    <source>
        <strain evidence="4">Ec32 / CCAP1310/4</strain>
    </source>
</reference>
<dbReference type="PANTHER" id="PTHR24114:SF2">
    <property type="entry name" value="F-BOX DOMAIN-CONTAINING PROTEIN-RELATED"/>
    <property type="match status" value="1"/>
</dbReference>
<feature type="compositionally biased region" description="Basic and acidic residues" evidence="2">
    <location>
        <begin position="64"/>
        <end position="75"/>
    </location>
</feature>
<feature type="region of interest" description="Disordered" evidence="2">
    <location>
        <begin position="1009"/>
        <end position="1101"/>
    </location>
</feature>
<dbReference type="Gene3D" id="3.80.10.10">
    <property type="entry name" value="Ribonuclease Inhibitor"/>
    <property type="match status" value="1"/>
</dbReference>
<feature type="region of interest" description="Disordered" evidence="2">
    <location>
        <begin position="1147"/>
        <end position="1189"/>
    </location>
</feature>
<sequence length="1366" mass="146960">MPFLDDPHDPVMIAHRMMKRPASPRRDYLMRCAERQLLPVPVINRALRIDPQPAMADPMTGDAGEVHTARGKPGEAEETNIGAEVTLSECTDIAFPINGGEEDDTKKANVELVDSGLDGPASETLLGVLLERAGTIIKLDLSGNRIGLQGASGLSRLIAHKRCALRSLKLDGNKAGDHAVITVLKALARYQPPVTHLGLSDNGLTLKVMQECAGPLLTGGLSLLSLDLGWNHLNQQAIEEVSDALAWNKSVTKMNLEFNNSGEGVHALAEALQNNKTLTNLNLTANHVRWEGAIALSEAVVANTNLRNLVLRDNPIGTAAGLQMSIALAEKPGDPCLVDIKGCTCFSDKTDVWSGMKARKGAARAARLALVRARNAAIRARKKLREKEKRDQSSSRTGGKKSGAELDSTGASKGAPQPPKNVPPPLPPPTRPDEHLYWLDLTVDRKWDLRLNRPFDRAVGREVLRTFNFSSGGSLAGILRVPGGAPRQVTFRRREKLQPAPGDATGNGLSSRRGRKSGVVGDGRGPAVGRGKAISNVAVSKGRGKGKAGGGTARQREADHPLAKWLNEWTERKERGWEGDVPPVQGLTVREEVNKLLAQLPAEGTIKLAYKAGTLLSAKRSLLVMAPGPVKTTNTFEQQRRGSAANKVLLLPGSGSDGRYSTGGGLVAQGIEDSRPVATEGGRGRCTNSAGGGTGLGDEERRTQGMPATAIETKTTTITLCRAADRAFESVIYMLRSLGSPIQMCEMVECLSRRTWLSDNQLYSLLDAFSDEPRMSEPRCRVFLALLPNIRHNTLKALGQHLSQRVKRLQGIPPPDFSAGAPKRVTAGAAARARAAAAATQREDTGGPPLMRWERDAAMARMDEERKEQAEAEEAARRAKILDDGWKGGPFLDGLGSDFVGVLAGCSASTFRRFGLEGRLTPLEEERLGSVVEGSSAYFNPFAPQGHYNLDMTLPSDREVFRALLGLDKVNRAHVGMKGLLDPSQHGNSHHLRNFRLGGGRPVKFGLLSRRARTKLNKRGAKKTKKKAAKQAKEPAKAKKMTNKAAAGKTKAGNAKTSSRGINNARGAKGTAPQTEKRLPRESVKPAGSGTPGGSVKRFPTMPTASRISFDFLHYIRPSPGATSTPKESFDQLVQFLSNWMSCGNANGGNGADDNDNDKVNGGSAVDVNSSNGGGGDADTNDDGHDDGGAVKRKKGRLFVNFLRNLCHVFYFNCNQVVDLLRVFPGEDDEHEPAKENGNEAGTGKEAGSSCREEVFVAVVCRITDESNLDLCLGVLTDREVSRCEARLGPVALFMPTQPDGEYKLDLRAFGDRQIATLLLGEVHPYLFCFGKCGRTLDVNATTLPTNPMAATCMPNLEMTFEPVFV</sequence>
<dbReference type="OrthoDB" id="120976at2759"/>
<feature type="compositionally biased region" description="Basic and acidic residues" evidence="2">
    <location>
        <begin position="1075"/>
        <end position="1084"/>
    </location>
</feature>
<keyword evidence="1" id="KW-0175">Coiled coil</keyword>